<dbReference type="EMBL" id="AGNL01018155">
    <property type="protein sequence ID" value="EJK63575.1"/>
    <property type="molecule type" value="Genomic_DNA"/>
</dbReference>
<evidence type="ECO:0000313" key="3">
    <source>
        <dbReference type="Proteomes" id="UP000266841"/>
    </source>
</evidence>
<dbReference type="Proteomes" id="UP000266841">
    <property type="component" value="Unassembled WGS sequence"/>
</dbReference>
<keyword evidence="3" id="KW-1185">Reference proteome</keyword>
<evidence type="ECO:0000313" key="2">
    <source>
        <dbReference type="EMBL" id="EJK63575.1"/>
    </source>
</evidence>
<comment type="caution">
    <text evidence="2">The sequence shown here is derived from an EMBL/GenBank/DDBJ whole genome shotgun (WGS) entry which is preliminary data.</text>
</comment>
<feature type="coiled-coil region" evidence="1">
    <location>
        <begin position="12"/>
        <end position="64"/>
    </location>
</feature>
<gene>
    <name evidence="2" type="ORF">THAOC_15761</name>
</gene>
<keyword evidence="1" id="KW-0175">Coiled coil</keyword>
<protein>
    <submittedName>
        <fullName evidence="2">Uncharacterized protein</fullName>
    </submittedName>
</protein>
<sequence>MTAKLRFTPGLANSLVRERRTLQEDLMNTRSELVRGQREASQKEAQLRERTARLEEELSTLQTTLANQRTISDLSETIEDFSKDQELWEPPGTATSVLNFTVVMKKADWNGSAVTVTKNISGKWLDVTREGKEGVGRIKIDGNQRSYILADFMGNQGSYCFGVVHESMAGKSSGNLTVCKAVFTIGNSVNPMTFQEFTDNYGSNEFFKFWMATTDTNLRPEKTTETQDSQETGASCTIDESSIIFHNIGGDDSTWVSGIRTDYFDGSTATVIYQTSRFNGKFVHHRTSLACRDLGAVDNATSVETGGY</sequence>
<name>K0SDX5_THAOC</name>
<reference evidence="2 3" key="1">
    <citation type="journal article" date="2012" name="Genome Biol.">
        <title>Genome and low-iron response of an oceanic diatom adapted to chronic iron limitation.</title>
        <authorList>
            <person name="Lommer M."/>
            <person name="Specht M."/>
            <person name="Roy A.S."/>
            <person name="Kraemer L."/>
            <person name="Andreson R."/>
            <person name="Gutowska M.A."/>
            <person name="Wolf J."/>
            <person name="Bergner S.V."/>
            <person name="Schilhabel M.B."/>
            <person name="Klostermeier U.C."/>
            <person name="Beiko R.G."/>
            <person name="Rosenstiel P."/>
            <person name="Hippler M."/>
            <person name="Laroche J."/>
        </authorList>
    </citation>
    <scope>NUCLEOTIDE SEQUENCE [LARGE SCALE GENOMIC DNA]</scope>
    <source>
        <strain evidence="2 3">CCMP1005</strain>
    </source>
</reference>
<evidence type="ECO:0000256" key="1">
    <source>
        <dbReference type="SAM" id="Coils"/>
    </source>
</evidence>
<accession>K0SDX5</accession>
<organism evidence="2 3">
    <name type="scientific">Thalassiosira oceanica</name>
    <name type="common">Marine diatom</name>
    <dbReference type="NCBI Taxonomy" id="159749"/>
    <lineage>
        <taxon>Eukaryota</taxon>
        <taxon>Sar</taxon>
        <taxon>Stramenopiles</taxon>
        <taxon>Ochrophyta</taxon>
        <taxon>Bacillariophyta</taxon>
        <taxon>Coscinodiscophyceae</taxon>
        <taxon>Thalassiosirophycidae</taxon>
        <taxon>Thalassiosirales</taxon>
        <taxon>Thalassiosiraceae</taxon>
        <taxon>Thalassiosira</taxon>
    </lineage>
</organism>
<proteinExistence type="predicted"/>
<dbReference type="AlphaFoldDB" id="K0SDX5"/>